<evidence type="ECO:0000313" key="3">
    <source>
        <dbReference type="Proteomes" id="UP000198975"/>
    </source>
</evidence>
<keyword evidence="1" id="KW-0812">Transmembrane</keyword>
<sequence length="152" mass="17499">MNIIMWMLSSAAFFAWIFGITLKNPFSTNAKHFGLLIVVHLVLSIAAIELKKRGVVILRHEDSLWLREGIALALKSYMALVLIVMSSFMIALTGKGAQQMTHFHKTYNAANLHRNPLKFYLRQEPAIVWGYRLFFLVGGVYVLWAIWFRLPF</sequence>
<dbReference type="Proteomes" id="UP000198975">
    <property type="component" value="Unassembled WGS sequence"/>
</dbReference>
<keyword evidence="3" id="KW-1185">Reference proteome</keyword>
<proteinExistence type="predicted"/>
<evidence type="ECO:0000313" key="2">
    <source>
        <dbReference type="EMBL" id="SCC00974.1"/>
    </source>
</evidence>
<feature type="transmembrane region" description="Helical" evidence="1">
    <location>
        <begin position="126"/>
        <end position="148"/>
    </location>
</feature>
<accession>A0A1C4B2E0</accession>
<dbReference type="RefSeq" id="WP_245191409.1">
    <property type="nucleotide sequence ID" value="NZ_FMAY01000004.1"/>
</dbReference>
<feature type="transmembrane region" description="Helical" evidence="1">
    <location>
        <begin position="70"/>
        <end position="92"/>
    </location>
</feature>
<evidence type="ECO:0000256" key="1">
    <source>
        <dbReference type="SAM" id="Phobius"/>
    </source>
</evidence>
<organism evidence="2 3">
    <name type="scientific">Kosakonia oryzendophytica</name>
    <dbReference type="NCBI Taxonomy" id="1005665"/>
    <lineage>
        <taxon>Bacteria</taxon>
        <taxon>Pseudomonadati</taxon>
        <taxon>Pseudomonadota</taxon>
        <taxon>Gammaproteobacteria</taxon>
        <taxon>Enterobacterales</taxon>
        <taxon>Enterobacteriaceae</taxon>
        <taxon>Kosakonia</taxon>
    </lineage>
</organism>
<feature type="transmembrane region" description="Helical" evidence="1">
    <location>
        <begin position="33"/>
        <end position="50"/>
    </location>
</feature>
<name>A0A1C4B2E0_9ENTR</name>
<keyword evidence="1" id="KW-0472">Membrane</keyword>
<protein>
    <submittedName>
        <fullName evidence="2">Uncharacterized protein</fullName>
    </submittedName>
</protein>
<reference evidence="3" key="1">
    <citation type="submission" date="2016-08" db="EMBL/GenBank/DDBJ databases">
        <authorList>
            <person name="Varghese N."/>
            <person name="Submissions Spin"/>
        </authorList>
    </citation>
    <scope>NUCLEOTIDE SEQUENCE [LARGE SCALE GENOMIC DNA]</scope>
    <source>
        <strain evidence="3">REICA_082</strain>
    </source>
</reference>
<dbReference type="AlphaFoldDB" id="A0A1C4B2E0"/>
<keyword evidence="1" id="KW-1133">Transmembrane helix</keyword>
<gene>
    <name evidence="2" type="ORF">GA0061071_10471</name>
</gene>
<dbReference type="EMBL" id="FMAY01000004">
    <property type="protein sequence ID" value="SCC00974.1"/>
    <property type="molecule type" value="Genomic_DNA"/>
</dbReference>